<comment type="caution">
    <text evidence="2">The sequence shown here is derived from an EMBL/GenBank/DDBJ whole genome shotgun (WGS) entry which is preliminary data.</text>
</comment>
<sequence length="297" mass="33004">MAFASIQKGPNYLVIAADGKILFEEIVKLGSRTEDSSTGEAGKKACKEPYLIDHYSTKHTSHSSLSKELNNSQSAFSKLENRSRTSLNKAGYASISDMKEGKSLTPINGIDGNTTFSPSNEPISKDARLGPNLVIAADGKILVEDIVKLSNRTEDGSVVPPRDEMLSDVVTSVIKSIPGVLDFVHSDVWGPVKHVSNGGARSFEIFIDDFSRKVWVYFMKHESEVIDVFQQWKARVGNQRDNGMEYKDEEFLQFCKDKGIIRHFSLKRTLEQNESTTALSTTEAEYMVLREAAKEAL</sequence>
<dbReference type="PANTHER" id="PTHR42648:SF28">
    <property type="entry name" value="TRANSPOSON-ENCODED PROTEIN WITH RIBONUCLEASE H-LIKE AND RETROVIRUS ZINC FINGER-LIKE DOMAINS"/>
    <property type="match status" value="1"/>
</dbReference>
<dbReference type="InterPro" id="IPR012337">
    <property type="entry name" value="RNaseH-like_sf"/>
</dbReference>
<dbReference type="Proteomes" id="UP001188597">
    <property type="component" value="Unassembled WGS sequence"/>
</dbReference>
<evidence type="ECO:0008006" key="4">
    <source>
        <dbReference type="Google" id="ProtNLM"/>
    </source>
</evidence>
<evidence type="ECO:0000313" key="3">
    <source>
        <dbReference type="Proteomes" id="UP001188597"/>
    </source>
</evidence>
<dbReference type="AlphaFoldDB" id="A0AA88VP67"/>
<proteinExistence type="predicted"/>
<evidence type="ECO:0000313" key="2">
    <source>
        <dbReference type="EMBL" id="KAK3011193.1"/>
    </source>
</evidence>
<dbReference type="GO" id="GO:0015074">
    <property type="term" value="P:DNA integration"/>
    <property type="evidence" value="ECO:0007669"/>
    <property type="project" value="InterPro"/>
</dbReference>
<organism evidence="2 3">
    <name type="scientific">Escallonia herrerae</name>
    <dbReference type="NCBI Taxonomy" id="1293975"/>
    <lineage>
        <taxon>Eukaryota</taxon>
        <taxon>Viridiplantae</taxon>
        <taxon>Streptophyta</taxon>
        <taxon>Embryophyta</taxon>
        <taxon>Tracheophyta</taxon>
        <taxon>Spermatophyta</taxon>
        <taxon>Magnoliopsida</taxon>
        <taxon>eudicotyledons</taxon>
        <taxon>Gunneridae</taxon>
        <taxon>Pentapetalae</taxon>
        <taxon>asterids</taxon>
        <taxon>campanulids</taxon>
        <taxon>Escalloniales</taxon>
        <taxon>Escalloniaceae</taxon>
        <taxon>Escallonia</taxon>
    </lineage>
</organism>
<reference evidence="2" key="1">
    <citation type="submission" date="2022-12" db="EMBL/GenBank/DDBJ databases">
        <title>Draft genome assemblies for two species of Escallonia (Escalloniales).</title>
        <authorList>
            <person name="Chanderbali A."/>
            <person name="Dervinis C."/>
            <person name="Anghel I."/>
            <person name="Soltis D."/>
            <person name="Soltis P."/>
            <person name="Zapata F."/>
        </authorList>
    </citation>
    <scope>NUCLEOTIDE SEQUENCE</scope>
    <source>
        <strain evidence="2">UCBG64.0493</strain>
        <tissue evidence="2">Leaf</tissue>
    </source>
</reference>
<gene>
    <name evidence="2" type="ORF">RJ639_011555</name>
</gene>
<keyword evidence="3" id="KW-1185">Reference proteome</keyword>
<dbReference type="InterPro" id="IPR039537">
    <property type="entry name" value="Retrotran_Ty1/copia-like"/>
</dbReference>
<dbReference type="GO" id="GO:0003676">
    <property type="term" value="F:nucleic acid binding"/>
    <property type="evidence" value="ECO:0007669"/>
    <property type="project" value="InterPro"/>
</dbReference>
<dbReference type="InterPro" id="IPR036397">
    <property type="entry name" value="RNaseH_sf"/>
</dbReference>
<feature type="compositionally biased region" description="Polar residues" evidence="1">
    <location>
        <begin position="111"/>
        <end position="122"/>
    </location>
</feature>
<accession>A0AA88VP67</accession>
<dbReference type="Gene3D" id="3.30.420.10">
    <property type="entry name" value="Ribonuclease H-like superfamily/Ribonuclease H"/>
    <property type="match status" value="1"/>
</dbReference>
<protein>
    <recommendedName>
        <fullName evidence="4">Integrase catalytic domain-containing protein</fullName>
    </recommendedName>
</protein>
<name>A0AA88VP67_9ASTE</name>
<evidence type="ECO:0000256" key="1">
    <source>
        <dbReference type="SAM" id="MobiDB-lite"/>
    </source>
</evidence>
<dbReference type="PANTHER" id="PTHR42648">
    <property type="entry name" value="TRANSPOSASE, PUTATIVE-RELATED"/>
    <property type="match status" value="1"/>
</dbReference>
<dbReference type="SUPFAM" id="SSF53098">
    <property type="entry name" value="Ribonuclease H-like"/>
    <property type="match status" value="1"/>
</dbReference>
<dbReference type="EMBL" id="JAVXUP010001472">
    <property type="protein sequence ID" value="KAK3011193.1"/>
    <property type="molecule type" value="Genomic_DNA"/>
</dbReference>
<feature type="region of interest" description="Disordered" evidence="1">
    <location>
        <begin position="104"/>
        <end position="123"/>
    </location>
</feature>